<dbReference type="Proteomes" id="UP001162891">
    <property type="component" value="Chromosome"/>
</dbReference>
<dbReference type="RefSeq" id="WP_248360556.1">
    <property type="nucleotide sequence ID" value="NZ_AP025591.1"/>
</dbReference>
<sequence length="326" mass="36616">MGHDVIGDVHGNASALVALLEKLGYRERAGVYRHPVRKAIFVGDFIDRGPEQVRTVTIARKMIDAGTALAVMGNHELNAIAWFLDDPDAPGEHLRRHRSLKYGDKNREQHEAFLAEVEHRRPLHEELVDWFLTLPLWLDLPELRVVHACWHPRFMQYVAGHLQAEARLTRELMVPATREPPDEAAKDTPEPTVFKAVEALTKGIEIRMPAGLTFRDKDGHVRDRVRVRWWDEKAITYRDAALLTLEERAGLPATPIPAHARIGYSDPKPVFVGHYWFTDTPAPLAPNAACLDYSIGKGGRLCAYRYDGEPALEAARFVSVGPSGVP</sequence>
<dbReference type="InterPro" id="IPR029052">
    <property type="entry name" value="Metallo-depent_PP-like"/>
</dbReference>
<evidence type="ECO:0000259" key="1">
    <source>
        <dbReference type="Pfam" id="PF00149"/>
    </source>
</evidence>
<feature type="domain" description="Calcineurin-like phosphoesterase" evidence="1">
    <location>
        <begin position="5"/>
        <end position="138"/>
    </location>
</feature>
<dbReference type="PANTHER" id="PTHR42850:SF7">
    <property type="entry name" value="BIS(5'-NUCLEOSYL)-TETRAPHOSPHATASE PRPE [ASYMMETRICAL]"/>
    <property type="match status" value="1"/>
</dbReference>
<name>A0ABN6MRJ6_9BACT</name>
<gene>
    <name evidence="2" type="ORF">AMOR_18710</name>
</gene>
<reference evidence="3" key="1">
    <citation type="journal article" date="2022" name="Int. J. Syst. Evol. Microbiol.">
        <title>Anaeromyxobacter oryzae sp. nov., Anaeromyxobacter diazotrophicus sp. nov. and Anaeromyxobacter paludicola sp. nov., isolated from paddy soils.</title>
        <authorList>
            <person name="Itoh H."/>
            <person name="Xu Z."/>
            <person name="Mise K."/>
            <person name="Masuda Y."/>
            <person name="Ushijima N."/>
            <person name="Hayakawa C."/>
            <person name="Shiratori Y."/>
            <person name="Senoo K."/>
        </authorList>
    </citation>
    <scope>NUCLEOTIDE SEQUENCE [LARGE SCALE GENOMIC DNA]</scope>
    <source>
        <strain evidence="3">Red232</strain>
    </source>
</reference>
<evidence type="ECO:0000313" key="3">
    <source>
        <dbReference type="Proteomes" id="UP001162891"/>
    </source>
</evidence>
<dbReference type="Pfam" id="PF00149">
    <property type="entry name" value="Metallophos"/>
    <property type="match status" value="1"/>
</dbReference>
<dbReference type="Gene3D" id="3.60.21.10">
    <property type="match status" value="1"/>
</dbReference>
<organism evidence="2 3">
    <name type="scientific">Anaeromyxobacter oryzae</name>
    <dbReference type="NCBI Taxonomy" id="2918170"/>
    <lineage>
        <taxon>Bacteria</taxon>
        <taxon>Pseudomonadati</taxon>
        <taxon>Myxococcota</taxon>
        <taxon>Myxococcia</taxon>
        <taxon>Myxococcales</taxon>
        <taxon>Cystobacterineae</taxon>
        <taxon>Anaeromyxobacteraceae</taxon>
        <taxon>Anaeromyxobacter</taxon>
    </lineage>
</organism>
<proteinExistence type="predicted"/>
<dbReference type="SUPFAM" id="SSF56300">
    <property type="entry name" value="Metallo-dependent phosphatases"/>
    <property type="match status" value="1"/>
</dbReference>
<dbReference type="PANTHER" id="PTHR42850">
    <property type="entry name" value="METALLOPHOSPHOESTERASE"/>
    <property type="match status" value="1"/>
</dbReference>
<evidence type="ECO:0000313" key="2">
    <source>
        <dbReference type="EMBL" id="BDG02875.1"/>
    </source>
</evidence>
<protein>
    <submittedName>
        <fullName evidence="2">Metallophosphatase</fullName>
    </submittedName>
</protein>
<dbReference type="InterPro" id="IPR050126">
    <property type="entry name" value="Ap4A_hydrolase"/>
</dbReference>
<dbReference type="EMBL" id="AP025591">
    <property type="protein sequence ID" value="BDG02875.1"/>
    <property type="molecule type" value="Genomic_DNA"/>
</dbReference>
<keyword evidence="3" id="KW-1185">Reference proteome</keyword>
<accession>A0ABN6MRJ6</accession>
<dbReference type="InterPro" id="IPR004843">
    <property type="entry name" value="Calcineurin-like_PHP"/>
</dbReference>